<accession>A0A395MMW0</accession>
<keyword evidence="5" id="KW-0571">Peptide transport</keyword>
<keyword evidence="4" id="KW-0812">Transmembrane</keyword>
<dbReference type="AlphaFoldDB" id="A0A395MMW0"/>
<evidence type="ECO:0000256" key="5">
    <source>
        <dbReference type="ARBA" id="ARBA00022856"/>
    </source>
</evidence>
<comment type="similarity">
    <text evidence="2">Belongs to the oligopeptide OPT transporter family.</text>
</comment>
<reference evidence="10 11" key="1">
    <citation type="journal article" date="2018" name="PLoS Pathog.">
        <title>Evolution of structural diversity of trichothecenes, a family of toxins produced by plant pathogenic and entomopathogenic fungi.</title>
        <authorList>
            <person name="Proctor R.H."/>
            <person name="McCormick S.P."/>
            <person name="Kim H.S."/>
            <person name="Cardoza R.E."/>
            <person name="Stanley A.M."/>
            <person name="Lindo L."/>
            <person name="Kelly A."/>
            <person name="Brown D.W."/>
            <person name="Lee T."/>
            <person name="Vaughan M.M."/>
            <person name="Alexander N.J."/>
            <person name="Busman M."/>
            <person name="Gutierrez S."/>
        </authorList>
    </citation>
    <scope>NUCLEOTIDE SEQUENCE [LARGE SCALE GENOMIC DNA]</scope>
    <source>
        <strain evidence="10 11">NRRL 13405</strain>
    </source>
</reference>
<keyword evidence="6" id="KW-0653">Protein transport</keyword>
<feature type="chain" id="PRO_5017194998" evidence="9">
    <location>
        <begin position="24"/>
        <end position="240"/>
    </location>
</feature>
<evidence type="ECO:0000256" key="8">
    <source>
        <dbReference type="ARBA" id="ARBA00023136"/>
    </source>
</evidence>
<feature type="signal peptide" evidence="9">
    <location>
        <begin position="1"/>
        <end position="23"/>
    </location>
</feature>
<comment type="caution">
    <text evidence="10">The sequence shown here is derived from an EMBL/GenBank/DDBJ whole genome shotgun (WGS) entry which is preliminary data.</text>
</comment>
<keyword evidence="9" id="KW-0732">Signal</keyword>
<dbReference type="InterPro" id="IPR004813">
    <property type="entry name" value="OPT"/>
</dbReference>
<proteinExistence type="inferred from homology"/>
<dbReference type="EMBL" id="PXXK01000198">
    <property type="protein sequence ID" value="RFN48733.1"/>
    <property type="molecule type" value="Genomic_DNA"/>
</dbReference>
<keyword evidence="8" id="KW-0472">Membrane</keyword>
<protein>
    <submittedName>
        <fullName evidence="10">Opt family small oligopeptide transporter</fullName>
    </submittedName>
</protein>
<dbReference type="GO" id="GO:0035673">
    <property type="term" value="F:oligopeptide transmembrane transporter activity"/>
    <property type="evidence" value="ECO:0007669"/>
    <property type="project" value="InterPro"/>
</dbReference>
<dbReference type="GO" id="GO:0016020">
    <property type="term" value="C:membrane"/>
    <property type="evidence" value="ECO:0007669"/>
    <property type="project" value="UniProtKB-SubCell"/>
</dbReference>
<organism evidence="10 11">
    <name type="scientific">Fusarium flagelliforme</name>
    <dbReference type="NCBI Taxonomy" id="2675880"/>
    <lineage>
        <taxon>Eukaryota</taxon>
        <taxon>Fungi</taxon>
        <taxon>Dikarya</taxon>
        <taxon>Ascomycota</taxon>
        <taxon>Pezizomycotina</taxon>
        <taxon>Sordariomycetes</taxon>
        <taxon>Hypocreomycetidae</taxon>
        <taxon>Hypocreales</taxon>
        <taxon>Nectriaceae</taxon>
        <taxon>Fusarium</taxon>
        <taxon>Fusarium incarnatum-equiseti species complex</taxon>
    </lineage>
</organism>
<keyword evidence="7" id="KW-1133">Transmembrane helix</keyword>
<comment type="subcellular location">
    <subcellularLocation>
        <location evidence="1">Membrane</location>
        <topology evidence="1">Multi-pass membrane protein</topology>
    </subcellularLocation>
</comment>
<name>A0A395MMW0_9HYPO</name>
<dbReference type="InterPro" id="IPR004648">
    <property type="entry name" value="Oligpept_transpt"/>
</dbReference>
<evidence type="ECO:0000313" key="11">
    <source>
        <dbReference type="Proteomes" id="UP000265631"/>
    </source>
</evidence>
<sequence length="240" mass="27345">MAVLVSLVDLACLASMLWPKSLANITLTKALYKDNGIREESANGWKMTRYKFFLICFSSMFVYFWVPKFPVQSPRTVQLGYHQATSPSPSSPGLHLVPTMDWNIATYLGDPIVTPFFTLMNYPSWLWSSAVMCSMIFNMLSYMSTHQSLNLSCDLKFAHYAKLPPRNFRAGVIWGVVSPRRLFGTQGPYRALSHTQSSLASYSPYVYFIAKRWRNSFWHNINTPVLFARHPSTGSTCKAH</sequence>
<evidence type="ECO:0000256" key="3">
    <source>
        <dbReference type="ARBA" id="ARBA00022448"/>
    </source>
</evidence>
<dbReference type="Pfam" id="PF03169">
    <property type="entry name" value="OPT"/>
    <property type="match status" value="2"/>
</dbReference>
<dbReference type="GO" id="GO:0015031">
    <property type="term" value="P:protein transport"/>
    <property type="evidence" value="ECO:0007669"/>
    <property type="project" value="UniProtKB-KW"/>
</dbReference>
<evidence type="ECO:0000313" key="10">
    <source>
        <dbReference type="EMBL" id="RFN48733.1"/>
    </source>
</evidence>
<evidence type="ECO:0000256" key="7">
    <source>
        <dbReference type="ARBA" id="ARBA00022989"/>
    </source>
</evidence>
<keyword evidence="3" id="KW-0813">Transport</keyword>
<evidence type="ECO:0000256" key="9">
    <source>
        <dbReference type="SAM" id="SignalP"/>
    </source>
</evidence>
<gene>
    <name evidence="10" type="ORF">FIE12Z_7052</name>
</gene>
<evidence type="ECO:0000256" key="6">
    <source>
        <dbReference type="ARBA" id="ARBA00022927"/>
    </source>
</evidence>
<dbReference type="Proteomes" id="UP000265631">
    <property type="component" value="Unassembled WGS sequence"/>
</dbReference>
<dbReference type="PANTHER" id="PTHR22601">
    <property type="entry name" value="ISP4 LIKE PROTEIN"/>
    <property type="match status" value="1"/>
</dbReference>
<evidence type="ECO:0000256" key="2">
    <source>
        <dbReference type="ARBA" id="ARBA00008807"/>
    </source>
</evidence>
<evidence type="ECO:0000256" key="1">
    <source>
        <dbReference type="ARBA" id="ARBA00004141"/>
    </source>
</evidence>
<keyword evidence="11" id="KW-1185">Reference proteome</keyword>
<evidence type="ECO:0000256" key="4">
    <source>
        <dbReference type="ARBA" id="ARBA00022692"/>
    </source>
</evidence>